<name>A0ABQ3NVI6_STRVG</name>
<reference evidence="8" key="1">
    <citation type="submission" date="2020-09" db="EMBL/GenBank/DDBJ databases">
        <title>Whole genome shotgun sequence of Streptomyces cinnamonensis NBRC 15873.</title>
        <authorList>
            <person name="Komaki H."/>
            <person name="Tamura T."/>
        </authorList>
    </citation>
    <scope>NUCLEOTIDE SEQUENCE [LARGE SCALE GENOMIC DNA]</scope>
    <source>
        <strain evidence="8">NBRC 15873</strain>
    </source>
</reference>
<feature type="DNA-binding region" description="H-T-H motif" evidence="5">
    <location>
        <begin position="29"/>
        <end position="48"/>
    </location>
</feature>
<dbReference type="InterPro" id="IPR001647">
    <property type="entry name" value="HTH_TetR"/>
</dbReference>
<dbReference type="SUPFAM" id="SSF46689">
    <property type="entry name" value="Homeodomain-like"/>
    <property type="match status" value="1"/>
</dbReference>
<dbReference type="PROSITE" id="PS50977">
    <property type="entry name" value="HTH_TETR_2"/>
    <property type="match status" value="1"/>
</dbReference>
<dbReference type="SUPFAM" id="SSF48498">
    <property type="entry name" value="Tetracyclin repressor-like, C-terminal domain"/>
    <property type="match status" value="1"/>
</dbReference>
<keyword evidence="2" id="KW-0805">Transcription regulation</keyword>
<dbReference type="PRINTS" id="PR00400">
    <property type="entry name" value="TETREPRESSOR"/>
</dbReference>
<protein>
    <submittedName>
        <fullName evidence="7">TetR family transcriptional regulator</fullName>
    </submittedName>
</protein>
<dbReference type="PANTHER" id="PTHR30055:SF151">
    <property type="entry name" value="TRANSCRIPTIONAL REGULATORY PROTEIN"/>
    <property type="match status" value="1"/>
</dbReference>
<sequence>MPRPRSLTQGQLAAAALAVIDREGLPGLSMRAVAVELGISTMALYRYVQDRGELEALVVELVLSAVDSTPPPPDIGTWRARVELLVDRLRGTVGAHPDVLPLTFTHRHRSPSVLRWGETVLGVLSEAGLGPEERIVALRALLAYVIGAIQQEHLGALSGAGTTAIAGLPAEEYPYLTEAARGARSLTPDREFRGGLALLLAGLGR</sequence>
<accession>A0ABQ3NVI6</accession>
<dbReference type="Pfam" id="PF00440">
    <property type="entry name" value="TetR_N"/>
    <property type="match status" value="1"/>
</dbReference>
<evidence type="ECO:0000256" key="4">
    <source>
        <dbReference type="ARBA" id="ARBA00023163"/>
    </source>
</evidence>
<proteinExistence type="predicted"/>
<dbReference type="InterPro" id="IPR009057">
    <property type="entry name" value="Homeodomain-like_sf"/>
</dbReference>
<dbReference type="EMBL" id="BNDV01000016">
    <property type="protein sequence ID" value="GHI16792.1"/>
    <property type="molecule type" value="Genomic_DNA"/>
</dbReference>
<dbReference type="GeneID" id="86955256"/>
<comment type="caution">
    <text evidence="7">The sequence shown here is derived from an EMBL/GenBank/DDBJ whole genome shotgun (WGS) entry which is preliminary data.</text>
</comment>
<dbReference type="InterPro" id="IPR004111">
    <property type="entry name" value="Repressor_TetR_C"/>
</dbReference>
<dbReference type="RefSeq" id="WP_053613783.1">
    <property type="nucleotide sequence ID" value="NZ_BMRU01000005.1"/>
</dbReference>
<dbReference type="InterPro" id="IPR036271">
    <property type="entry name" value="Tet_transcr_reg_TetR-rel_C_sf"/>
</dbReference>
<evidence type="ECO:0000313" key="7">
    <source>
        <dbReference type="EMBL" id="GHI16792.1"/>
    </source>
</evidence>
<organism evidence="7 8">
    <name type="scientific">Streptomyces virginiae</name>
    <name type="common">Streptomyces cinnamonensis</name>
    <dbReference type="NCBI Taxonomy" id="1961"/>
    <lineage>
        <taxon>Bacteria</taxon>
        <taxon>Bacillati</taxon>
        <taxon>Actinomycetota</taxon>
        <taxon>Actinomycetes</taxon>
        <taxon>Kitasatosporales</taxon>
        <taxon>Streptomycetaceae</taxon>
        <taxon>Streptomyces</taxon>
    </lineage>
</organism>
<dbReference type="PANTHER" id="PTHR30055">
    <property type="entry name" value="HTH-TYPE TRANSCRIPTIONAL REGULATOR RUTR"/>
    <property type="match status" value="1"/>
</dbReference>
<keyword evidence="8" id="KW-1185">Reference proteome</keyword>
<dbReference type="Gene3D" id="1.10.357.10">
    <property type="entry name" value="Tetracycline Repressor, domain 2"/>
    <property type="match status" value="1"/>
</dbReference>
<dbReference type="Gene3D" id="1.10.10.60">
    <property type="entry name" value="Homeodomain-like"/>
    <property type="match status" value="1"/>
</dbReference>
<gene>
    <name evidence="7" type="ORF">Scinn_62550</name>
</gene>
<dbReference type="InterPro" id="IPR050109">
    <property type="entry name" value="HTH-type_TetR-like_transc_reg"/>
</dbReference>
<dbReference type="InterPro" id="IPR003012">
    <property type="entry name" value="Tet_transcr_reg_TetR"/>
</dbReference>
<evidence type="ECO:0000256" key="1">
    <source>
        <dbReference type="ARBA" id="ARBA00022491"/>
    </source>
</evidence>
<dbReference type="Pfam" id="PF02909">
    <property type="entry name" value="TetR_C_1"/>
    <property type="match status" value="1"/>
</dbReference>
<evidence type="ECO:0000256" key="2">
    <source>
        <dbReference type="ARBA" id="ARBA00023015"/>
    </source>
</evidence>
<feature type="domain" description="HTH tetR-type" evidence="6">
    <location>
        <begin position="6"/>
        <end position="66"/>
    </location>
</feature>
<evidence type="ECO:0000256" key="3">
    <source>
        <dbReference type="ARBA" id="ARBA00023125"/>
    </source>
</evidence>
<keyword evidence="3 5" id="KW-0238">DNA-binding</keyword>
<keyword evidence="1" id="KW-0678">Repressor</keyword>
<evidence type="ECO:0000256" key="5">
    <source>
        <dbReference type="PROSITE-ProRule" id="PRU00335"/>
    </source>
</evidence>
<dbReference type="Proteomes" id="UP000660554">
    <property type="component" value="Unassembled WGS sequence"/>
</dbReference>
<keyword evidence="4" id="KW-0804">Transcription</keyword>
<evidence type="ECO:0000313" key="8">
    <source>
        <dbReference type="Proteomes" id="UP000660554"/>
    </source>
</evidence>
<evidence type="ECO:0000259" key="6">
    <source>
        <dbReference type="PROSITE" id="PS50977"/>
    </source>
</evidence>